<dbReference type="GO" id="GO:0005524">
    <property type="term" value="F:ATP binding"/>
    <property type="evidence" value="ECO:0007669"/>
    <property type="project" value="UniProtKB-KW"/>
</dbReference>
<reference evidence="3" key="1">
    <citation type="submission" date="2022-11" db="EMBL/GenBank/DDBJ databases">
        <title>Identification and genomic analyses of a novel endophytic actinobacterium Streptomyces endophytica sp. nov. with potential for biocontrol of Yam anthracnose.</title>
        <authorList>
            <person name="Huang X."/>
        </authorList>
    </citation>
    <scope>NUCLEOTIDE SEQUENCE</scope>
    <source>
        <strain evidence="3">HNM0140</strain>
    </source>
</reference>
<feature type="region of interest" description="Disordered" evidence="1">
    <location>
        <begin position="193"/>
        <end position="214"/>
    </location>
</feature>
<keyword evidence="3" id="KW-0067">ATP-binding</keyword>
<accession>A0ABY6PGS2</accession>
<dbReference type="Pfam" id="PF13191">
    <property type="entry name" value="AAA_16"/>
    <property type="match status" value="1"/>
</dbReference>
<dbReference type="PANTHER" id="PTHR47691">
    <property type="entry name" value="REGULATOR-RELATED"/>
    <property type="match status" value="1"/>
</dbReference>
<evidence type="ECO:0000259" key="2">
    <source>
        <dbReference type="SMART" id="SM00382"/>
    </source>
</evidence>
<dbReference type="InterPro" id="IPR027417">
    <property type="entry name" value="P-loop_NTPase"/>
</dbReference>
<organism evidence="3 4">
    <name type="scientific">Streptomyces endophytica</name>
    <dbReference type="NCBI Taxonomy" id="2991496"/>
    <lineage>
        <taxon>Bacteria</taxon>
        <taxon>Bacillati</taxon>
        <taxon>Actinomycetota</taxon>
        <taxon>Actinomycetes</taxon>
        <taxon>Kitasatosporales</taxon>
        <taxon>Streptomycetaceae</taxon>
        <taxon>Streptomyces</taxon>
    </lineage>
</organism>
<evidence type="ECO:0000313" key="4">
    <source>
        <dbReference type="Proteomes" id="UP001164959"/>
    </source>
</evidence>
<dbReference type="InterPro" id="IPR041664">
    <property type="entry name" value="AAA_16"/>
</dbReference>
<dbReference type="SUPFAM" id="SSF52540">
    <property type="entry name" value="P-loop containing nucleoside triphosphate hydrolases"/>
    <property type="match status" value="1"/>
</dbReference>
<gene>
    <name evidence="3" type="ORF">OJ254_25320</name>
</gene>
<dbReference type="RefSeq" id="WP_265364216.1">
    <property type="nucleotide sequence ID" value="NZ_CP110636.1"/>
</dbReference>
<keyword evidence="4" id="KW-1185">Reference proteome</keyword>
<evidence type="ECO:0000256" key="1">
    <source>
        <dbReference type="SAM" id="MobiDB-lite"/>
    </source>
</evidence>
<dbReference type="Proteomes" id="UP001164959">
    <property type="component" value="Chromosome"/>
</dbReference>
<feature type="region of interest" description="Disordered" evidence="1">
    <location>
        <begin position="88"/>
        <end position="112"/>
    </location>
</feature>
<proteinExistence type="predicted"/>
<feature type="domain" description="AAA+ ATPase" evidence="2">
    <location>
        <begin position="16"/>
        <end position="192"/>
    </location>
</feature>
<dbReference type="Gene3D" id="3.40.50.300">
    <property type="entry name" value="P-loop containing nucleotide triphosphate hydrolases"/>
    <property type="match status" value="1"/>
</dbReference>
<evidence type="ECO:0000313" key="3">
    <source>
        <dbReference type="EMBL" id="UZJ33006.1"/>
    </source>
</evidence>
<dbReference type="InterPro" id="IPR003593">
    <property type="entry name" value="AAA+_ATPase"/>
</dbReference>
<dbReference type="SMART" id="SM00382">
    <property type="entry name" value="AAA"/>
    <property type="match status" value="1"/>
</dbReference>
<sequence length="214" mass="22449">MGRAVEHQQLSGLLDTAPLVTLTGPAGVGKSVLARAVLEEHTARHDGTVVRIGCWDGLADGGVTDALLRAAGLPDAAARRETARALAHRTAHPCVSNRRRGRAGRAELPDTSTPAVAAGGAALDALTAHCRKHRVTLLLDDCDPVLDECAQLVRRLLRADPGLRIMATARRPLGLPEERIAAIAPLPVTLGEGIADRPSSSSPSVPGPRHPSFW</sequence>
<dbReference type="PANTHER" id="PTHR47691:SF3">
    <property type="entry name" value="HTH-TYPE TRANSCRIPTIONAL REGULATOR RV0890C-RELATED"/>
    <property type="match status" value="1"/>
</dbReference>
<feature type="compositionally biased region" description="Pro residues" evidence="1">
    <location>
        <begin position="205"/>
        <end position="214"/>
    </location>
</feature>
<feature type="compositionally biased region" description="Basic residues" evidence="1">
    <location>
        <begin position="88"/>
        <end position="103"/>
    </location>
</feature>
<keyword evidence="3" id="KW-0547">Nucleotide-binding</keyword>
<dbReference type="EMBL" id="CP110636">
    <property type="protein sequence ID" value="UZJ33006.1"/>
    <property type="molecule type" value="Genomic_DNA"/>
</dbReference>
<protein>
    <submittedName>
        <fullName evidence="3">ATP-binding protein</fullName>
    </submittedName>
</protein>
<name>A0ABY6PGS2_9ACTN</name>